<dbReference type="EMBL" id="CM042051">
    <property type="protein sequence ID" value="KAI3729480.1"/>
    <property type="molecule type" value="Genomic_DNA"/>
</dbReference>
<gene>
    <name evidence="1" type="ORF">L6452_18140</name>
</gene>
<comment type="caution">
    <text evidence="1">The sequence shown here is derived from an EMBL/GenBank/DDBJ whole genome shotgun (WGS) entry which is preliminary data.</text>
</comment>
<keyword evidence="2" id="KW-1185">Reference proteome</keyword>
<proteinExistence type="predicted"/>
<dbReference type="Proteomes" id="UP001055879">
    <property type="component" value="Linkage Group LG05"/>
</dbReference>
<organism evidence="1 2">
    <name type="scientific">Arctium lappa</name>
    <name type="common">Greater burdock</name>
    <name type="synonym">Lappa major</name>
    <dbReference type="NCBI Taxonomy" id="4217"/>
    <lineage>
        <taxon>Eukaryota</taxon>
        <taxon>Viridiplantae</taxon>
        <taxon>Streptophyta</taxon>
        <taxon>Embryophyta</taxon>
        <taxon>Tracheophyta</taxon>
        <taxon>Spermatophyta</taxon>
        <taxon>Magnoliopsida</taxon>
        <taxon>eudicotyledons</taxon>
        <taxon>Gunneridae</taxon>
        <taxon>Pentapetalae</taxon>
        <taxon>asterids</taxon>
        <taxon>campanulids</taxon>
        <taxon>Asterales</taxon>
        <taxon>Asteraceae</taxon>
        <taxon>Carduoideae</taxon>
        <taxon>Cardueae</taxon>
        <taxon>Arctiinae</taxon>
        <taxon>Arctium</taxon>
    </lineage>
</organism>
<name>A0ACB9C5I4_ARCLA</name>
<reference evidence="1 2" key="2">
    <citation type="journal article" date="2022" name="Mol. Ecol. Resour.">
        <title>The genomes of chicory, endive, great burdock and yacon provide insights into Asteraceae paleo-polyploidization history and plant inulin production.</title>
        <authorList>
            <person name="Fan W."/>
            <person name="Wang S."/>
            <person name="Wang H."/>
            <person name="Wang A."/>
            <person name="Jiang F."/>
            <person name="Liu H."/>
            <person name="Zhao H."/>
            <person name="Xu D."/>
            <person name="Zhang Y."/>
        </authorList>
    </citation>
    <scope>NUCLEOTIDE SEQUENCE [LARGE SCALE GENOMIC DNA]</scope>
    <source>
        <strain evidence="2">cv. Niubang</strain>
    </source>
</reference>
<sequence>MSLYMKYSEFCPKHKNATDVHVRKIIEASENVYSELHKRLKTPTPLSVTINEQPFTQRLIDIKTFMDDTLKVVHIIAKLQKRKRVVASCVQQRSEPEINQVSQDHDDVVEVAQVPSSAHEGNQTPQTQLFELFVSESIFVKSPNMTDEMIIAPDQQQQIQQIARTESEAVDGLDP</sequence>
<evidence type="ECO:0000313" key="1">
    <source>
        <dbReference type="EMBL" id="KAI3729480.1"/>
    </source>
</evidence>
<protein>
    <submittedName>
        <fullName evidence="1">Uncharacterized protein</fullName>
    </submittedName>
</protein>
<reference evidence="2" key="1">
    <citation type="journal article" date="2022" name="Mol. Ecol. Resour.">
        <title>The genomes of chicory, endive, great burdock and yacon provide insights into Asteraceae palaeo-polyploidization history and plant inulin production.</title>
        <authorList>
            <person name="Fan W."/>
            <person name="Wang S."/>
            <person name="Wang H."/>
            <person name="Wang A."/>
            <person name="Jiang F."/>
            <person name="Liu H."/>
            <person name="Zhao H."/>
            <person name="Xu D."/>
            <person name="Zhang Y."/>
        </authorList>
    </citation>
    <scope>NUCLEOTIDE SEQUENCE [LARGE SCALE GENOMIC DNA]</scope>
    <source>
        <strain evidence="2">cv. Niubang</strain>
    </source>
</reference>
<accession>A0ACB9C5I4</accession>
<evidence type="ECO:0000313" key="2">
    <source>
        <dbReference type="Proteomes" id="UP001055879"/>
    </source>
</evidence>